<dbReference type="GO" id="GO:0005886">
    <property type="term" value="C:plasma membrane"/>
    <property type="evidence" value="ECO:0007669"/>
    <property type="project" value="TreeGrafter"/>
</dbReference>
<keyword evidence="9" id="KW-1185">Reference proteome</keyword>
<keyword evidence="5 7" id="KW-0472">Membrane</keyword>
<comment type="caution">
    <text evidence="8">The sequence shown here is derived from an EMBL/GenBank/DDBJ whole genome shotgun (WGS) entry which is preliminary data.</text>
</comment>
<dbReference type="Gene3D" id="1.20.1250.20">
    <property type="entry name" value="MFS general substrate transporter like domains"/>
    <property type="match status" value="1"/>
</dbReference>
<protein>
    <recommendedName>
        <fullName evidence="10">Major facilitator superfamily (MFS) profile domain-containing protein</fullName>
    </recommendedName>
</protein>
<keyword evidence="2" id="KW-0813">Transport</keyword>
<sequence length="560" mass="60981">MAYGDSPTTWTGQSRIRGGSESMRMFLLTFSLVGLQFCWGTEQTYATPYLLALGLSKGAMSLVWVAGPLSGLIMQPIIGMISDKSTSKYGRRRPFMIGGTVAVAVCLLILGWAIEIVEWFVPGTGAEVVERRRALTIRLAIFDIYVLDFVINIAQATCRALVVDALPVEKQQTGGAWITRMVGLGHILVFGFGALDLNYWLPSMFGDTQFKKVCAFAAFMMVFTFSVNCWAVTEKVLVVDPRNTTDNDESLLAIIKQIYSRALHVPQRIQYICNVQFWSWIGWFPLMFYGSTWVGEIYLRHGLDGIPPSSTDALSQVGRAGSTALIIHSTIGFITAIILPTLVTSPGDDEKAHSFTPRPPKGLEAVANKVPLFKPHLLDVWTFGCAMFSSCLVFAPVVKSVRFATFLMAAAGIPSAIAGFASATLIGVEINRLGSTLPTSGPKGTRTPNSRRSSNDFEMDEPSLLRRPSQSGAHSQSGELSGIYLGILNIYTTIPQFVGTFISFVVFRILEPGKSPELAKDAHPDDVHSTEGLSGIGVCLFIGSMSSVMAALATRKLKER</sequence>
<feature type="transmembrane region" description="Helical" evidence="7">
    <location>
        <begin position="320"/>
        <end position="343"/>
    </location>
</feature>
<dbReference type="InterPro" id="IPR036259">
    <property type="entry name" value="MFS_trans_sf"/>
</dbReference>
<organism evidence="8 9">
    <name type="scientific">Cercospora berteroae</name>
    <dbReference type="NCBI Taxonomy" id="357750"/>
    <lineage>
        <taxon>Eukaryota</taxon>
        <taxon>Fungi</taxon>
        <taxon>Dikarya</taxon>
        <taxon>Ascomycota</taxon>
        <taxon>Pezizomycotina</taxon>
        <taxon>Dothideomycetes</taxon>
        <taxon>Dothideomycetidae</taxon>
        <taxon>Mycosphaerellales</taxon>
        <taxon>Mycosphaerellaceae</taxon>
        <taxon>Cercospora</taxon>
    </lineage>
</organism>
<evidence type="ECO:0000256" key="7">
    <source>
        <dbReference type="SAM" id="Phobius"/>
    </source>
</evidence>
<keyword evidence="3 7" id="KW-0812">Transmembrane</keyword>
<feature type="transmembrane region" description="Helical" evidence="7">
    <location>
        <begin position="94"/>
        <end position="114"/>
    </location>
</feature>
<accession>A0A2S6C5E0</accession>
<evidence type="ECO:0000256" key="2">
    <source>
        <dbReference type="ARBA" id="ARBA00022448"/>
    </source>
</evidence>
<feature type="transmembrane region" description="Helical" evidence="7">
    <location>
        <begin position="277"/>
        <end position="299"/>
    </location>
</feature>
<dbReference type="PANTHER" id="PTHR19432">
    <property type="entry name" value="SUGAR TRANSPORTER"/>
    <property type="match status" value="1"/>
</dbReference>
<name>A0A2S6C5E0_9PEZI</name>
<dbReference type="PANTHER" id="PTHR19432:SF76">
    <property type="entry name" value="TRANSPORTER, PUTATIVE (EUROFUNG)-RELATED"/>
    <property type="match status" value="1"/>
</dbReference>
<feature type="transmembrane region" description="Helical" evidence="7">
    <location>
        <begin position="213"/>
        <end position="233"/>
    </location>
</feature>
<reference evidence="9" key="1">
    <citation type="journal article" date="2017" name="bioRxiv">
        <title>Conservation of a gene cluster reveals novel cercosporin biosynthetic mechanisms and extends production to the genus Colletotrichum.</title>
        <authorList>
            <person name="de Jonge R."/>
            <person name="Ebert M.K."/>
            <person name="Huitt-Roehl C.R."/>
            <person name="Pal P."/>
            <person name="Suttle J.C."/>
            <person name="Spanner R.E."/>
            <person name="Neubauer J.D."/>
            <person name="Jurick W.M.II."/>
            <person name="Stott K.A."/>
            <person name="Secor G.A."/>
            <person name="Thomma B.P.H.J."/>
            <person name="Van de Peer Y."/>
            <person name="Townsend C.A."/>
            <person name="Bolton M.D."/>
        </authorList>
    </citation>
    <scope>NUCLEOTIDE SEQUENCE [LARGE SCALE GENOMIC DNA]</scope>
    <source>
        <strain evidence="9">CBS538.71</strain>
    </source>
</reference>
<evidence type="ECO:0000256" key="4">
    <source>
        <dbReference type="ARBA" id="ARBA00022989"/>
    </source>
</evidence>
<evidence type="ECO:0008006" key="10">
    <source>
        <dbReference type="Google" id="ProtNLM"/>
    </source>
</evidence>
<dbReference type="Proteomes" id="UP000237631">
    <property type="component" value="Unassembled WGS sequence"/>
</dbReference>
<dbReference type="GO" id="GO:0008506">
    <property type="term" value="F:sucrose:proton symporter activity"/>
    <property type="evidence" value="ECO:0007669"/>
    <property type="project" value="TreeGrafter"/>
</dbReference>
<evidence type="ECO:0000313" key="9">
    <source>
        <dbReference type="Proteomes" id="UP000237631"/>
    </source>
</evidence>
<evidence type="ECO:0000313" key="8">
    <source>
        <dbReference type="EMBL" id="PPJ54945.1"/>
    </source>
</evidence>
<feature type="compositionally biased region" description="Polar residues" evidence="6">
    <location>
        <begin position="468"/>
        <end position="477"/>
    </location>
</feature>
<evidence type="ECO:0000256" key="3">
    <source>
        <dbReference type="ARBA" id="ARBA00022692"/>
    </source>
</evidence>
<dbReference type="OrthoDB" id="28755at2759"/>
<feature type="transmembrane region" description="Helical" evidence="7">
    <location>
        <begin position="533"/>
        <end position="554"/>
    </location>
</feature>
<comment type="subcellular location">
    <subcellularLocation>
        <location evidence="1">Membrane</location>
        <topology evidence="1">Multi-pass membrane protein</topology>
    </subcellularLocation>
</comment>
<dbReference type="EMBL" id="PNEN01000552">
    <property type="protein sequence ID" value="PPJ54945.1"/>
    <property type="molecule type" value="Genomic_DNA"/>
</dbReference>
<keyword evidence="4 7" id="KW-1133">Transmembrane helix</keyword>
<feature type="transmembrane region" description="Helical" evidence="7">
    <location>
        <begin position="405"/>
        <end position="428"/>
    </location>
</feature>
<evidence type="ECO:0000256" key="6">
    <source>
        <dbReference type="SAM" id="MobiDB-lite"/>
    </source>
</evidence>
<evidence type="ECO:0000256" key="1">
    <source>
        <dbReference type="ARBA" id="ARBA00004141"/>
    </source>
</evidence>
<feature type="transmembrane region" description="Helical" evidence="7">
    <location>
        <begin position="62"/>
        <end position="82"/>
    </location>
</feature>
<dbReference type="AlphaFoldDB" id="A0A2S6C5E0"/>
<feature type="transmembrane region" description="Helical" evidence="7">
    <location>
        <begin position="177"/>
        <end position="201"/>
    </location>
</feature>
<gene>
    <name evidence="8" type="ORF">CBER1_06103</name>
</gene>
<evidence type="ECO:0000256" key="5">
    <source>
        <dbReference type="ARBA" id="ARBA00023136"/>
    </source>
</evidence>
<proteinExistence type="predicted"/>
<feature type="transmembrane region" description="Helical" evidence="7">
    <location>
        <begin position="380"/>
        <end position="398"/>
    </location>
</feature>
<dbReference type="SUPFAM" id="SSF103473">
    <property type="entry name" value="MFS general substrate transporter"/>
    <property type="match status" value="1"/>
</dbReference>
<feature type="region of interest" description="Disordered" evidence="6">
    <location>
        <begin position="437"/>
        <end position="477"/>
    </location>
</feature>
<dbReference type="Pfam" id="PF13347">
    <property type="entry name" value="MFS_2"/>
    <property type="match status" value="1"/>
</dbReference>